<reference evidence="1" key="1">
    <citation type="submission" date="2018-02" db="EMBL/GenBank/DDBJ databases">
        <title>Rhizophora mucronata_Transcriptome.</title>
        <authorList>
            <person name="Meera S.P."/>
            <person name="Sreeshan A."/>
            <person name="Augustine A."/>
        </authorList>
    </citation>
    <scope>NUCLEOTIDE SEQUENCE</scope>
    <source>
        <tissue evidence="1">Leaf</tissue>
    </source>
</reference>
<organism evidence="1">
    <name type="scientific">Rhizophora mucronata</name>
    <name type="common">Asiatic mangrove</name>
    <dbReference type="NCBI Taxonomy" id="61149"/>
    <lineage>
        <taxon>Eukaryota</taxon>
        <taxon>Viridiplantae</taxon>
        <taxon>Streptophyta</taxon>
        <taxon>Embryophyta</taxon>
        <taxon>Tracheophyta</taxon>
        <taxon>Spermatophyta</taxon>
        <taxon>Magnoliopsida</taxon>
        <taxon>eudicotyledons</taxon>
        <taxon>Gunneridae</taxon>
        <taxon>Pentapetalae</taxon>
        <taxon>rosids</taxon>
        <taxon>fabids</taxon>
        <taxon>Malpighiales</taxon>
        <taxon>Rhizophoraceae</taxon>
        <taxon>Rhizophora</taxon>
    </lineage>
</organism>
<sequence>MPLAAPRQILSLDSQSREARPISLFPCKEAEKLPAATWS</sequence>
<proteinExistence type="predicted"/>
<protein>
    <submittedName>
        <fullName evidence="1">Uncharacterized protein</fullName>
    </submittedName>
</protein>
<dbReference type="AlphaFoldDB" id="A0A2P2Q8I5"/>
<name>A0A2P2Q8I5_RHIMU</name>
<evidence type="ECO:0000313" key="1">
    <source>
        <dbReference type="EMBL" id="MBX63189.1"/>
    </source>
</evidence>
<accession>A0A2P2Q8I5</accession>
<dbReference type="EMBL" id="GGEC01082705">
    <property type="protein sequence ID" value="MBX63189.1"/>
    <property type="molecule type" value="Transcribed_RNA"/>
</dbReference>